<evidence type="ECO:0000313" key="2">
    <source>
        <dbReference type="Proteomes" id="UP000291343"/>
    </source>
</evidence>
<comment type="caution">
    <text evidence="1">The sequence shown here is derived from an EMBL/GenBank/DDBJ whole genome shotgun (WGS) entry which is preliminary data.</text>
</comment>
<proteinExistence type="predicted"/>
<reference evidence="1 2" key="1">
    <citation type="journal article" date="2017" name="Gigascience">
        <title>Genome sequence of the small brown planthopper, Laodelphax striatellus.</title>
        <authorList>
            <person name="Zhu J."/>
            <person name="Jiang F."/>
            <person name="Wang X."/>
            <person name="Yang P."/>
            <person name="Bao Y."/>
            <person name="Zhao W."/>
            <person name="Wang W."/>
            <person name="Lu H."/>
            <person name="Wang Q."/>
            <person name="Cui N."/>
            <person name="Li J."/>
            <person name="Chen X."/>
            <person name="Luo L."/>
            <person name="Yu J."/>
            <person name="Kang L."/>
            <person name="Cui F."/>
        </authorList>
    </citation>
    <scope>NUCLEOTIDE SEQUENCE [LARGE SCALE GENOMIC DNA]</scope>
    <source>
        <strain evidence="1">Lst14</strain>
    </source>
</reference>
<dbReference type="Proteomes" id="UP000291343">
    <property type="component" value="Unassembled WGS sequence"/>
</dbReference>
<dbReference type="InParanoid" id="A0A482WY29"/>
<gene>
    <name evidence="1" type="ORF">LSTR_LSTR015098</name>
</gene>
<dbReference type="AlphaFoldDB" id="A0A482WY29"/>
<name>A0A482WY29_LAOST</name>
<accession>A0A482WY29</accession>
<sequence length="68" mass="7642">MGGKCFGGKVSLFRKDAAGEVRLCLQIWPVRNVACEVCDGSLQKWTDHPPSHCTPFYGYDKKFRPLPV</sequence>
<evidence type="ECO:0000313" key="1">
    <source>
        <dbReference type="EMBL" id="RZF38418.1"/>
    </source>
</evidence>
<keyword evidence="2" id="KW-1185">Reference proteome</keyword>
<protein>
    <submittedName>
        <fullName evidence="1">Uncharacterized protein</fullName>
    </submittedName>
</protein>
<dbReference type="EMBL" id="QKKF02022330">
    <property type="protein sequence ID" value="RZF38418.1"/>
    <property type="molecule type" value="Genomic_DNA"/>
</dbReference>
<organism evidence="1 2">
    <name type="scientific">Laodelphax striatellus</name>
    <name type="common">Small brown planthopper</name>
    <name type="synonym">Delphax striatella</name>
    <dbReference type="NCBI Taxonomy" id="195883"/>
    <lineage>
        <taxon>Eukaryota</taxon>
        <taxon>Metazoa</taxon>
        <taxon>Ecdysozoa</taxon>
        <taxon>Arthropoda</taxon>
        <taxon>Hexapoda</taxon>
        <taxon>Insecta</taxon>
        <taxon>Pterygota</taxon>
        <taxon>Neoptera</taxon>
        <taxon>Paraneoptera</taxon>
        <taxon>Hemiptera</taxon>
        <taxon>Auchenorrhyncha</taxon>
        <taxon>Fulgoroidea</taxon>
        <taxon>Delphacidae</taxon>
        <taxon>Criomorphinae</taxon>
        <taxon>Laodelphax</taxon>
    </lineage>
</organism>